<feature type="compositionally biased region" description="Basic and acidic residues" evidence="1">
    <location>
        <begin position="72"/>
        <end position="81"/>
    </location>
</feature>
<gene>
    <name evidence="2" type="ORF">G7Z17_g10636</name>
</gene>
<feature type="region of interest" description="Disordered" evidence="1">
    <location>
        <begin position="44"/>
        <end position="98"/>
    </location>
</feature>
<dbReference type="Proteomes" id="UP000722485">
    <property type="component" value="Unassembled WGS sequence"/>
</dbReference>
<dbReference type="AlphaFoldDB" id="A0A9P5GXC5"/>
<accession>A0A9P5GXC5</accession>
<evidence type="ECO:0000256" key="1">
    <source>
        <dbReference type="SAM" id="MobiDB-lite"/>
    </source>
</evidence>
<protein>
    <submittedName>
        <fullName evidence="2">Uncharacterized protein</fullName>
    </submittedName>
</protein>
<dbReference type="EMBL" id="JAANBB010000358">
    <property type="protein sequence ID" value="KAF7543565.1"/>
    <property type="molecule type" value="Genomic_DNA"/>
</dbReference>
<comment type="caution">
    <text evidence="2">The sequence shown here is derived from an EMBL/GenBank/DDBJ whole genome shotgun (WGS) entry which is preliminary data.</text>
</comment>
<organism evidence="2 3">
    <name type="scientific">Cylindrodendrum hubeiense</name>
    <dbReference type="NCBI Taxonomy" id="595255"/>
    <lineage>
        <taxon>Eukaryota</taxon>
        <taxon>Fungi</taxon>
        <taxon>Dikarya</taxon>
        <taxon>Ascomycota</taxon>
        <taxon>Pezizomycotina</taxon>
        <taxon>Sordariomycetes</taxon>
        <taxon>Hypocreomycetidae</taxon>
        <taxon>Hypocreales</taxon>
        <taxon>Nectriaceae</taxon>
        <taxon>Cylindrodendrum</taxon>
    </lineage>
</organism>
<evidence type="ECO:0000313" key="2">
    <source>
        <dbReference type="EMBL" id="KAF7543565.1"/>
    </source>
</evidence>
<keyword evidence="3" id="KW-1185">Reference proteome</keyword>
<reference evidence="2" key="1">
    <citation type="submission" date="2020-03" db="EMBL/GenBank/DDBJ databases">
        <title>Draft Genome Sequence of Cylindrodendrum hubeiense.</title>
        <authorList>
            <person name="Buettner E."/>
            <person name="Kellner H."/>
        </authorList>
    </citation>
    <scope>NUCLEOTIDE SEQUENCE</scope>
    <source>
        <strain evidence="2">IHI 201604</strain>
    </source>
</reference>
<proteinExistence type="predicted"/>
<name>A0A9P5GXC5_9HYPO</name>
<evidence type="ECO:0000313" key="3">
    <source>
        <dbReference type="Proteomes" id="UP000722485"/>
    </source>
</evidence>
<sequence length="98" mass="10106">MDVRPQLIDFTLPSLSLPWPAVAPDLSLDGAGRLRPLRPRCSVGPDAASCTSGHSGADMDGAGAWRRPPRGWPKEDAKEDGGATGTGNEAALGAEVEA</sequence>